<proteinExistence type="predicted"/>
<dbReference type="OrthoDB" id="3474395at2"/>
<dbReference type="KEGG" id="strr:EKD16_09095"/>
<dbReference type="Proteomes" id="UP000292235">
    <property type="component" value="Chromosome"/>
</dbReference>
<sequence>MTSPPPANGVLRRFADRVRGMLGLPITLSAPPPSGAGSPPPRRIADRVRDTFSDVPPWPDPDGPQTPLQVQVHADPDEVSGLSLPAKGDGYPFVFDIRCDWYAQASIIDSSMEAETEYRLRSRIAQLRTRIADRVTDEIRPVARQYEPHEAAALEAALARRLAGCFDEGEVQCTTRVRVDVCDEVRAMLAAASSDLIRLDAEGRYHSARIAQLRMLREQWEELFLDALRGAGEVDPARTTWMAPYALKLAEMPKDATRQLQNMLEERRSQTVQLFSDLDSILEPHQQGELDHVSFMMSSEHIFRQLLINMGLPVPPKSEGPSEHSSEKQSA</sequence>
<evidence type="ECO:0000313" key="2">
    <source>
        <dbReference type="EMBL" id="QBI53613.1"/>
    </source>
</evidence>
<name>A0A4P6PZN2_9ACTN</name>
<reference evidence="2 3" key="1">
    <citation type="submission" date="2019-02" db="EMBL/GenBank/DDBJ databases">
        <authorList>
            <person name="Khodamoradi S."/>
            <person name="Hahnke R.L."/>
            <person name="Kaempfer P."/>
            <person name="Schumann P."/>
            <person name="Rohde M."/>
            <person name="Steinert M."/>
            <person name="Luzhetskyy A."/>
            <person name="Wink J."/>
            <person name="Ruckert C."/>
        </authorList>
    </citation>
    <scope>NUCLEOTIDE SEQUENCE [LARGE SCALE GENOMIC DNA]</scope>
    <source>
        <strain evidence="2 3">M2</strain>
    </source>
</reference>
<evidence type="ECO:0000256" key="1">
    <source>
        <dbReference type="SAM" id="MobiDB-lite"/>
    </source>
</evidence>
<evidence type="ECO:0000313" key="3">
    <source>
        <dbReference type="Proteomes" id="UP000292235"/>
    </source>
</evidence>
<organism evidence="2 3">
    <name type="scientific">Streptomonospora litoralis</name>
    <dbReference type="NCBI Taxonomy" id="2498135"/>
    <lineage>
        <taxon>Bacteria</taxon>
        <taxon>Bacillati</taxon>
        <taxon>Actinomycetota</taxon>
        <taxon>Actinomycetes</taxon>
        <taxon>Streptosporangiales</taxon>
        <taxon>Nocardiopsidaceae</taxon>
        <taxon>Streptomonospora</taxon>
    </lineage>
</organism>
<dbReference type="EMBL" id="CP036455">
    <property type="protein sequence ID" value="QBI53613.1"/>
    <property type="molecule type" value="Genomic_DNA"/>
</dbReference>
<feature type="region of interest" description="Disordered" evidence="1">
    <location>
        <begin position="25"/>
        <end position="66"/>
    </location>
</feature>
<keyword evidence="3" id="KW-1185">Reference proteome</keyword>
<feature type="compositionally biased region" description="Pro residues" evidence="1">
    <location>
        <begin position="30"/>
        <end position="42"/>
    </location>
</feature>
<protein>
    <submittedName>
        <fullName evidence="2">Uncharacterized protein</fullName>
    </submittedName>
</protein>
<gene>
    <name evidence="2" type="ORF">EKD16_09095</name>
</gene>
<accession>A0A4P6PZN2</accession>
<dbReference type="RefSeq" id="WP_131097939.1">
    <property type="nucleotide sequence ID" value="NZ_CP036455.1"/>
</dbReference>
<dbReference type="AlphaFoldDB" id="A0A4P6PZN2"/>
<feature type="compositionally biased region" description="Basic and acidic residues" evidence="1">
    <location>
        <begin position="43"/>
        <end position="52"/>
    </location>
</feature>